<feature type="signal peptide" evidence="1">
    <location>
        <begin position="1"/>
        <end position="17"/>
    </location>
</feature>
<gene>
    <name evidence="3" type="ORF">FH972_022195</name>
</gene>
<dbReference type="Pfam" id="PF16010">
    <property type="entry name" value="CDH-cyt"/>
    <property type="match status" value="1"/>
</dbReference>
<name>A0A5N6KRJ1_9ROSI</name>
<organism evidence="3 4">
    <name type="scientific">Carpinus fangiana</name>
    <dbReference type="NCBI Taxonomy" id="176857"/>
    <lineage>
        <taxon>Eukaryota</taxon>
        <taxon>Viridiplantae</taxon>
        <taxon>Streptophyta</taxon>
        <taxon>Embryophyta</taxon>
        <taxon>Tracheophyta</taxon>
        <taxon>Spermatophyta</taxon>
        <taxon>Magnoliopsida</taxon>
        <taxon>eudicotyledons</taxon>
        <taxon>Gunneridae</taxon>
        <taxon>Pentapetalae</taxon>
        <taxon>rosids</taxon>
        <taxon>fabids</taxon>
        <taxon>Fagales</taxon>
        <taxon>Betulaceae</taxon>
        <taxon>Carpinus</taxon>
    </lineage>
</organism>
<accession>A0A5N6KRJ1</accession>
<keyword evidence="4" id="KW-1185">Reference proteome</keyword>
<dbReference type="Gene3D" id="2.60.40.1210">
    <property type="entry name" value="Cellobiose dehydrogenase, cytochrome domain"/>
    <property type="match status" value="1"/>
</dbReference>
<feature type="chain" id="PRO_5024277311" description="Cellobiose dehydrogenase-like cytochrome domain-containing protein" evidence="1">
    <location>
        <begin position="18"/>
        <end position="270"/>
    </location>
</feature>
<dbReference type="SUPFAM" id="SSF49344">
    <property type="entry name" value="CBD9-like"/>
    <property type="match status" value="1"/>
</dbReference>
<comment type="caution">
    <text evidence="3">The sequence shown here is derived from an EMBL/GenBank/DDBJ whole genome shotgun (WGS) entry which is preliminary data.</text>
</comment>
<keyword evidence="1" id="KW-0732">Signal</keyword>
<dbReference type="PANTHER" id="PTHR47797">
    <property type="entry name" value="DEHYDROGENASE, PUTATIVE (AFU_ORTHOLOGUE AFUA_8G05805)-RELATED"/>
    <property type="match status" value="1"/>
</dbReference>
<dbReference type="InterPro" id="IPR015920">
    <property type="entry name" value="Cellobiose_DH-like_cyt"/>
</dbReference>
<dbReference type="OrthoDB" id="19261at2759"/>
<reference evidence="3 4" key="1">
    <citation type="submission" date="2019-06" db="EMBL/GenBank/DDBJ databases">
        <title>A chromosomal-level reference genome of Carpinus fangiana (Coryloideae, Betulaceae).</title>
        <authorList>
            <person name="Yang X."/>
            <person name="Wang Z."/>
            <person name="Zhang L."/>
            <person name="Hao G."/>
            <person name="Liu J."/>
            <person name="Yang Y."/>
        </authorList>
    </citation>
    <scope>NUCLEOTIDE SEQUENCE [LARGE SCALE GENOMIC DNA]</scope>
    <source>
        <strain evidence="3">Cfa_2016G</strain>
        <tissue evidence="3">Leaf</tissue>
    </source>
</reference>
<proteinExistence type="predicted"/>
<evidence type="ECO:0000313" key="4">
    <source>
        <dbReference type="Proteomes" id="UP000327013"/>
    </source>
</evidence>
<evidence type="ECO:0000256" key="1">
    <source>
        <dbReference type="SAM" id="SignalP"/>
    </source>
</evidence>
<sequence length="270" mass="28018">MIKVVALLLWLSCHVMGRTAQFCTGEEGVNSCFAVDTAGLDDDTVRIVASIHFPSATGWAALGAGTRMSDAVMFVVALNADKSDVLVSARTTPSGHAAPQEAPALMDKLETHPSARGPNDTYIVDFTCHACDIQEPAAWLWATNPSQPLASSDFNAALEMHATFGRFALNPATTLDADPDPTFPSRESFGITPLSAHPASSSYALFIAHGTDRCGGRAGRAGVAAPSGVRALGEADGGEWGACVAGAGRGDGGHGECGVWGEFQALDAWE</sequence>
<feature type="domain" description="Cellobiose dehydrogenase-like cytochrome" evidence="2">
    <location>
        <begin position="34"/>
        <end position="172"/>
    </location>
</feature>
<evidence type="ECO:0000259" key="2">
    <source>
        <dbReference type="Pfam" id="PF16010"/>
    </source>
</evidence>
<dbReference type="EMBL" id="VIBQ01000010">
    <property type="protein sequence ID" value="KAB8339262.1"/>
    <property type="molecule type" value="Genomic_DNA"/>
</dbReference>
<protein>
    <recommendedName>
        <fullName evidence="2">Cellobiose dehydrogenase-like cytochrome domain-containing protein</fullName>
    </recommendedName>
</protein>
<dbReference type="CDD" id="cd09630">
    <property type="entry name" value="CDH_like_cytochrome"/>
    <property type="match status" value="1"/>
</dbReference>
<dbReference type="Proteomes" id="UP000327013">
    <property type="component" value="Unassembled WGS sequence"/>
</dbReference>
<evidence type="ECO:0000313" key="3">
    <source>
        <dbReference type="EMBL" id="KAB8339262.1"/>
    </source>
</evidence>
<dbReference type="AlphaFoldDB" id="A0A5N6KRJ1"/>
<dbReference type="PANTHER" id="PTHR47797:SF3">
    <property type="entry name" value="CYTOCHROME B561 DOMAIN-CONTAINING PROTEIN"/>
    <property type="match status" value="1"/>
</dbReference>